<dbReference type="EMBL" id="AQPN01000105">
    <property type="protein sequence ID" value="EOR93770.1"/>
    <property type="molecule type" value="Genomic_DNA"/>
</dbReference>
<dbReference type="GO" id="GO:0009011">
    <property type="term" value="F:alpha-1,4-glucan glucosyltransferase (ADP-glucose donor) activity"/>
    <property type="evidence" value="ECO:0007669"/>
    <property type="project" value="UniProtKB-UniRule"/>
</dbReference>
<dbReference type="NCBIfam" id="TIGR02095">
    <property type="entry name" value="glgA"/>
    <property type="match status" value="1"/>
</dbReference>
<dbReference type="SUPFAM" id="SSF53756">
    <property type="entry name" value="UDP-Glycosyltransferase/glycogen phosphorylase"/>
    <property type="match status" value="1"/>
</dbReference>
<dbReference type="GO" id="GO:0004373">
    <property type="term" value="F:alpha-1,4-glucan glucosyltransferase (UDP-glucose donor) activity"/>
    <property type="evidence" value="ECO:0007669"/>
    <property type="project" value="InterPro"/>
</dbReference>
<dbReference type="PATRIC" id="fig|1150600.3.peg.3079"/>
<keyword evidence="5 8" id="KW-0328">Glycosyltransferase</keyword>
<dbReference type="Pfam" id="PF08323">
    <property type="entry name" value="Glyco_transf_5"/>
    <property type="match status" value="1"/>
</dbReference>
<dbReference type="Proteomes" id="UP000014174">
    <property type="component" value="Unassembled WGS sequence"/>
</dbReference>
<dbReference type="AlphaFoldDB" id="R9GQG4"/>
<protein>
    <recommendedName>
        <fullName evidence="8">Glycogen synthase</fullName>
        <ecNumber evidence="8">2.4.1.21</ecNumber>
    </recommendedName>
    <alternativeName>
        <fullName evidence="8">Starch [bacterial glycogen] synthase</fullName>
    </alternativeName>
</protein>
<keyword evidence="6 8" id="KW-0808">Transferase</keyword>
<accession>R9GQG4</accession>
<comment type="pathway">
    <text evidence="3 8">Glycan biosynthesis; glycogen biosynthesis.</text>
</comment>
<organism evidence="11 12">
    <name type="scientific">Arcticibacter svalbardensis MN12-7</name>
    <dbReference type="NCBI Taxonomy" id="1150600"/>
    <lineage>
        <taxon>Bacteria</taxon>
        <taxon>Pseudomonadati</taxon>
        <taxon>Bacteroidota</taxon>
        <taxon>Sphingobacteriia</taxon>
        <taxon>Sphingobacteriales</taxon>
        <taxon>Sphingobacteriaceae</taxon>
        <taxon>Arcticibacter</taxon>
    </lineage>
</organism>
<keyword evidence="7 8" id="KW-0320">Glycogen biosynthesis</keyword>
<evidence type="ECO:0000256" key="6">
    <source>
        <dbReference type="ARBA" id="ARBA00022679"/>
    </source>
</evidence>
<dbReference type="PANTHER" id="PTHR45825:SF11">
    <property type="entry name" value="ALPHA AMYLASE DOMAIN-CONTAINING PROTEIN"/>
    <property type="match status" value="1"/>
</dbReference>
<evidence type="ECO:0000256" key="7">
    <source>
        <dbReference type="ARBA" id="ARBA00023056"/>
    </source>
</evidence>
<comment type="catalytic activity">
    <reaction evidence="1 8">
        <text>[(1-&gt;4)-alpha-D-glucosyl](n) + ADP-alpha-D-glucose = [(1-&gt;4)-alpha-D-glucosyl](n+1) + ADP + H(+)</text>
        <dbReference type="Rhea" id="RHEA:18189"/>
        <dbReference type="Rhea" id="RHEA-COMP:9584"/>
        <dbReference type="Rhea" id="RHEA-COMP:9587"/>
        <dbReference type="ChEBI" id="CHEBI:15378"/>
        <dbReference type="ChEBI" id="CHEBI:15444"/>
        <dbReference type="ChEBI" id="CHEBI:57498"/>
        <dbReference type="ChEBI" id="CHEBI:456216"/>
        <dbReference type="EC" id="2.4.1.21"/>
    </reaction>
</comment>
<evidence type="ECO:0000259" key="10">
    <source>
        <dbReference type="Pfam" id="PF08323"/>
    </source>
</evidence>
<dbReference type="HAMAP" id="MF_00484">
    <property type="entry name" value="Glycogen_synth"/>
    <property type="match status" value="1"/>
</dbReference>
<dbReference type="PANTHER" id="PTHR45825">
    <property type="entry name" value="GRANULE-BOUND STARCH SYNTHASE 1, CHLOROPLASTIC/AMYLOPLASTIC"/>
    <property type="match status" value="1"/>
</dbReference>
<feature type="domain" description="Glycosyl transferase family 1" evidence="9">
    <location>
        <begin position="276"/>
        <end position="430"/>
    </location>
</feature>
<evidence type="ECO:0000256" key="1">
    <source>
        <dbReference type="ARBA" id="ARBA00001478"/>
    </source>
</evidence>
<feature type="domain" description="Starch synthase catalytic" evidence="10">
    <location>
        <begin position="2"/>
        <end position="224"/>
    </location>
</feature>
<feature type="binding site" evidence="8">
    <location>
        <position position="10"/>
    </location>
    <ligand>
        <name>ADP-alpha-D-glucose</name>
        <dbReference type="ChEBI" id="CHEBI:57498"/>
    </ligand>
</feature>
<dbReference type="EC" id="2.4.1.21" evidence="8"/>
<evidence type="ECO:0000256" key="5">
    <source>
        <dbReference type="ARBA" id="ARBA00022676"/>
    </source>
</evidence>
<evidence type="ECO:0000256" key="4">
    <source>
        <dbReference type="ARBA" id="ARBA00010281"/>
    </source>
</evidence>
<dbReference type="STRING" id="1150600.ADIARSV_3110"/>
<proteinExistence type="inferred from homology"/>
<comment type="function">
    <text evidence="2 8">Synthesizes alpha-1,4-glucan chains using ADP-glucose.</text>
</comment>
<dbReference type="InterPro" id="IPR013534">
    <property type="entry name" value="Starch_synth_cat_dom"/>
</dbReference>
<evidence type="ECO:0000256" key="8">
    <source>
        <dbReference type="HAMAP-Rule" id="MF_00484"/>
    </source>
</evidence>
<evidence type="ECO:0000256" key="2">
    <source>
        <dbReference type="ARBA" id="ARBA00002764"/>
    </source>
</evidence>
<dbReference type="InterPro" id="IPR001296">
    <property type="entry name" value="Glyco_trans_1"/>
</dbReference>
<evidence type="ECO:0000259" key="9">
    <source>
        <dbReference type="Pfam" id="PF00534"/>
    </source>
</evidence>
<comment type="similarity">
    <text evidence="4 8">Belongs to the glycosyltransferase 1 family. Bacterial/plant glycogen synthase subfamily.</text>
</comment>
<evidence type="ECO:0000313" key="12">
    <source>
        <dbReference type="Proteomes" id="UP000014174"/>
    </source>
</evidence>
<dbReference type="GO" id="GO:0005978">
    <property type="term" value="P:glycogen biosynthetic process"/>
    <property type="evidence" value="ECO:0007669"/>
    <property type="project" value="UniProtKB-UniRule"/>
</dbReference>
<dbReference type="UniPathway" id="UPA00164"/>
<reference evidence="11 12" key="1">
    <citation type="journal article" date="2013" name="Genome Announc.">
        <title>Draft Genome Sequence of Arcticibacter svalbardensis Strain MN12-7T, a Member of the Family Sphingobacteriaceae Isolated from an Arctic Soil Sample.</title>
        <authorList>
            <person name="Shivaji S."/>
            <person name="Ara S."/>
            <person name="Prasad S."/>
            <person name="Manasa B.P."/>
            <person name="Begum Z."/>
            <person name="Singh A."/>
            <person name="Kumar Pinnaka A."/>
        </authorList>
    </citation>
    <scope>NUCLEOTIDE SEQUENCE [LARGE SCALE GENOMIC DNA]</scope>
    <source>
        <strain evidence="11 12">MN12-7</strain>
    </source>
</reference>
<name>R9GQG4_9SPHI</name>
<keyword evidence="12" id="KW-1185">Reference proteome</keyword>
<evidence type="ECO:0000313" key="11">
    <source>
        <dbReference type="EMBL" id="EOR93770.1"/>
    </source>
</evidence>
<dbReference type="Gene3D" id="3.40.50.2000">
    <property type="entry name" value="Glycogen Phosphorylase B"/>
    <property type="match status" value="2"/>
</dbReference>
<dbReference type="InterPro" id="IPR011835">
    <property type="entry name" value="GS/SS"/>
</dbReference>
<gene>
    <name evidence="8" type="primary">glgA</name>
    <name evidence="11" type="ORF">ADIARSV_3110</name>
</gene>
<dbReference type="Pfam" id="PF00534">
    <property type="entry name" value="Glycos_transf_1"/>
    <property type="match status" value="1"/>
</dbReference>
<dbReference type="CDD" id="cd03791">
    <property type="entry name" value="GT5_Glycogen_synthase_DULL1-like"/>
    <property type="match status" value="1"/>
</dbReference>
<comment type="caution">
    <text evidence="11">The sequence shown here is derived from an EMBL/GenBank/DDBJ whole genome shotgun (WGS) entry which is preliminary data.</text>
</comment>
<evidence type="ECO:0000256" key="3">
    <source>
        <dbReference type="ARBA" id="ARBA00004964"/>
    </source>
</evidence>
<sequence length="466" mass="52642">MSAECYPLAKVGGLGDVVGSLPKYQQELGITALVVTPYYDRKFTRENDFEIVYESVVRMGDRYLPFQVLKETTNKLGFFLHTIRIPGLLDRSEIYSYPDETEQFIAFQLAFLEWLLTFTTKPDIIHCHDNHTGLVPYLLSHAYRYRFLSTIPSILTIHNGQYQGWFGWDKFDYLPATDPWTRGILDWGGAINPLAAAVKACWKFTTVSPSYLEELKINSKGLETLFIAEQRKGTGILNGIDTEVWNPGTDPLIPQNYNLDNVSKGKQENKRALCKEFGFTLSKPIVAFIGRLVDEKGADLLAAAIEQILDTSKGKVSILILGSGDPVIEEQLTVLKEKYKKDYAIFIGYDEALSHRIYAGADFLLMPSRVEPCGLNQLYALKYGTMPIVRSTGGLKDSVIDISEPEGYGICFEDLDTDNITESVNRAIELYSNTGGLRLLRKRMMLLDFSWNRSASQYIDLYNSLK</sequence>
<dbReference type="eggNOG" id="COG0297">
    <property type="taxonomic scope" value="Bacteria"/>
</dbReference>